<dbReference type="Pfam" id="PF13577">
    <property type="entry name" value="SnoaL_4"/>
    <property type="match status" value="1"/>
</dbReference>
<dbReference type="SUPFAM" id="SSF54427">
    <property type="entry name" value="NTF2-like"/>
    <property type="match status" value="1"/>
</dbReference>
<evidence type="ECO:0000259" key="1">
    <source>
        <dbReference type="Pfam" id="PF13577"/>
    </source>
</evidence>
<organism evidence="2 3">
    <name type="scientific">Sphingomonas lycopersici</name>
    <dbReference type="NCBI Taxonomy" id="2951807"/>
    <lineage>
        <taxon>Bacteria</taxon>
        <taxon>Pseudomonadati</taxon>
        <taxon>Pseudomonadota</taxon>
        <taxon>Alphaproteobacteria</taxon>
        <taxon>Sphingomonadales</taxon>
        <taxon>Sphingomonadaceae</taxon>
        <taxon>Sphingomonas</taxon>
    </lineage>
</organism>
<comment type="caution">
    <text evidence="2">The sequence shown here is derived from an EMBL/GenBank/DDBJ whole genome shotgun (WGS) entry which is preliminary data.</text>
</comment>
<keyword evidence="3" id="KW-1185">Reference proteome</keyword>
<proteinExistence type="predicted"/>
<reference evidence="2" key="1">
    <citation type="submission" date="2022-06" db="EMBL/GenBank/DDBJ databases">
        <title>Sphingomonas sp. nov. isolated from rhizosphere soil of tomato.</title>
        <authorList>
            <person name="Dong H."/>
            <person name="Gao R."/>
        </authorList>
    </citation>
    <scope>NUCLEOTIDE SEQUENCE</scope>
    <source>
        <strain evidence="2">MMSM24</strain>
    </source>
</reference>
<accession>A0AA41ZDE4</accession>
<evidence type="ECO:0000313" key="2">
    <source>
        <dbReference type="EMBL" id="MCW6534834.1"/>
    </source>
</evidence>
<evidence type="ECO:0000313" key="3">
    <source>
        <dbReference type="Proteomes" id="UP001165565"/>
    </source>
</evidence>
<sequence length="162" mass="18428">MALRLEDIELIKQLKHRYCRFLDTADAAGLTSVLVPDVVVDYVGATYHFHAEGSAEVVPLLTAAFHEDFVGVHTVHQPEITVHDSGESAEGRWTLTDWAVDLRTGIETSGACLYRDEYRRIDGEWRISRSAYRRLFEKVAKLDPLPDFPARYLAEKAQRPEI</sequence>
<protein>
    <submittedName>
        <fullName evidence="2">Nuclear transport factor 2 family protein</fullName>
    </submittedName>
</protein>
<dbReference type="RefSeq" id="WP_179511123.1">
    <property type="nucleotide sequence ID" value="NZ_JANFAV010000004.1"/>
</dbReference>
<gene>
    <name evidence="2" type="ORF">NEE01_08555</name>
</gene>
<feature type="domain" description="SnoaL-like" evidence="1">
    <location>
        <begin position="4"/>
        <end position="129"/>
    </location>
</feature>
<dbReference type="AlphaFoldDB" id="A0AA41ZDE4"/>
<name>A0AA41ZDE4_9SPHN</name>
<dbReference type="InterPro" id="IPR037401">
    <property type="entry name" value="SnoaL-like"/>
</dbReference>
<dbReference type="Gene3D" id="3.10.450.50">
    <property type="match status" value="1"/>
</dbReference>
<dbReference type="Proteomes" id="UP001165565">
    <property type="component" value="Unassembled WGS sequence"/>
</dbReference>
<dbReference type="InterPro" id="IPR032710">
    <property type="entry name" value="NTF2-like_dom_sf"/>
</dbReference>
<dbReference type="EMBL" id="JANFAV010000004">
    <property type="protein sequence ID" value="MCW6534834.1"/>
    <property type="molecule type" value="Genomic_DNA"/>
</dbReference>